<dbReference type="Proteomes" id="UP000041770">
    <property type="component" value="Unassembled WGS sequence"/>
</dbReference>
<reference evidence="1 2" key="1">
    <citation type="submission" date="2015-07" db="EMBL/GenBank/DDBJ databases">
        <authorList>
            <consortium name="Pathogen Informatics"/>
        </authorList>
    </citation>
    <scope>NUCLEOTIDE SEQUENCE [LARGE SCALE GENOMIC DNA]</scope>
    <source>
        <strain evidence="1 2">A316</strain>
    </source>
</reference>
<name>A0A655TQL0_VIBCL</name>
<sequence>MPILTTSVIALPVKPFHSPPITRSEKAFILANTAFTAGITSSPFTNTGELLRLRSAVCSTARSSVWLIASPLNIAVMADCRSVSLANANKCCIVSAFTRFFE</sequence>
<dbReference type="AlphaFoldDB" id="A0A655TQL0"/>
<accession>A0A655TQL0</accession>
<dbReference type="EMBL" id="CWQY01000053">
    <property type="protein sequence ID" value="CSD34374.1"/>
    <property type="molecule type" value="Genomic_DNA"/>
</dbReference>
<protein>
    <submittedName>
        <fullName evidence="1">Uncharacterized protein</fullName>
    </submittedName>
</protein>
<proteinExistence type="predicted"/>
<gene>
    <name evidence="1" type="ORF">ERS013200_03942</name>
</gene>
<evidence type="ECO:0000313" key="2">
    <source>
        <dbReference type="Proteomes" id="UP000041770"/>
    </source>
</evidence>
<organism evidence="1 2">
    <name type="scientific">Vibrio cholerae</name>
    <dbReference type="NCBI Taxonomy" id="666"/>
    <lineage>
        <taxon>Bacteria</taxon>
        <taxon>Pseudomonadati</taxon>
        <taxon>Pseudomonadota</taxon>
        <taxon>Gammaproteobacteria</taxon>
        <taxon>Vibrionales</taxon>
        <taxon>Vibrionaceae</taxon>
        <taxon>Vibrio</taxon>
    </lineage>
</organism>
<evidence type="ECO:0000313" key="1">
    <source>
        <dbReference type="EMBL" id="CSD34374.1"/>
    </source>
</evidence>